<comment type="caution">
    <text evidence="2">The sequence shown here is derived from an EMBL/GenBank/DDBJ whole genome shotgun (WGS) entry which is preliminary data.</text>
</comment>
<name>A0ABV0PMQ2_9TELE</name>
<protein>
    <submittedName>
        <fullName evidence="2">Uncharacterized protein</fullName>
    </submittedName>
</protein>
<reference evidence="2 3" key="1">
    <citation type="submission" date="2021-06" db="EMBL/GenBank/DDBJ databases">
        <authorList>
            <person name="Palmer J.M."/>
        </authorList>
    </citation>
    <scope>NUCLEOTIDE SEQUENCE [LARGE SCALE GENOMIC DNA]</scope>
    <source>
        <strain evidence="2 3">GA_2019</strain>
        <tissue evidence="2">Muscle</tissue>
    </source>
</reference>
<sequence length="148" mass="16532">MASSNTVFRPRWVSAEHSSQTLRIGNGRKLLVPQPFDGVLVISEIQLCPHQDDRPRLTMALCTPYSDGASLTWHHSKPRTEQVEWPPYKPGGAIDVPPSGQTRHGWDKGRGREVSQCTDLSSDVLKGSRTDQGEAYQEHILGENQRDC</sequence>
<accession>A0ABV0PMQ2</accession>
<proteinExistence type="predicted"/>
<evidence type="ECO:0000313" key="3">
    <source>
        <dbReference type="Proteomes" id="UP001476798"/>
    </source>
</evidence>
<gene>
    <name evidence="2" type="ORF">GOODEAATRI_010802</name>
</gene>
<evidence type="ECO:0000256" key="1">
    <source>
        <dbReference type="SAM" id="MobiDB-lite"/>
    </source>
</evidence>
<feature type="compositionally biased region" description="Basic and acidic residues" evidence="1">
    <location>
        <begin position="126"/>
        <end position="148"/>
    </location>
</feature>
<dbReference type="EMBL" id="JAHRIO010080607">
    <property type="protein sequence ID" value="MEQ2184701.1"/>
    <property type="molecule type" value="Genomic_DNA"/>
</dbReference>
<keyword evidence="3" id="KW-1185">Reference proteome</keyword>
<dbReference type="Proteomes" id="UP001476798">
    <property type="component" value="Unassembled WGS sequence"/>
</dbReference>
<feature type="region of interest" description="Disordered" evidence="1">
    <location>
        <begin position="71"/>
        <end position="148"/>
    </location>
</feature>
<organism evidence="2 3">
    <name type="scientific">Goodea atripinnis</name>
    <dbReference type="NCBI Taxonomy" id="208336"/>
    <lineage>
        <taxon>Eukaryota</taxon>
        <taxon>Metazoa</taxon>
        <taxon>Chordata</taxon>
        <taxon>Craniata</taxon>
        <taxon>Vertebrata</taxon>
        <taxon>Euteleostomi</taxon>
        <taxon>Actinopterygii</taxon>
        <taxon>Neopterygii</taxon>
        <taxon>Teleostei</taxon>
        <taxon>Neoteleostei</taxon>
        <taxon>Acanthomorphata</taxon>
        <taxon>Ovalentaria</taxon>
        <taxon>Atherinomorphae</taxon>
        <taxon>Cyprinodontiformes</taxon>
        <taxon>Goodeidae</taxon>
        <taxon>Goodea</taxon>
    </lineage>
</organism>
<feature type="compositionally biased region" description="Basic and acidic residues" evidence="1">
    <location>
        <begin position="104"/>
        <end position="113"/>
    </location>
</feature>
<evidence type="ECO:0000313" key="2">
    <source>
        <dbReference type="EMBL" id="MEQ2184701.1"/>
    </source>
</evidence>